<dbReference type="EC" id="2.7.7.70" evidence="11"/>
<keyword evidence="5 11" id="KW-0547">Nucleotide-binding</keyword>
<evidence type="ECO:0000256" key="11">
    <source>
        <dbReference type="HAMAP-Rule" id="MF_01603"/>
    </source>
</evidence>
<keyword evidence="8 11" id="KW-0511">Multifunctional enzyme</keyword>
<dbReference type="CDD" id="cd01172">
    <property type="entry name" value="RfaE_like"/>
    <property type="match status" value="1"/>
</dbReference>
<keyword evidence="7 11" id="KW-0067">ATP-binding</keyword>
<dbReference type="Pfam" id="PF01467">
    <property type="entry name" value="CTP_transf_like"/>
    <property type="match status" value="1"/>
</dbReference>
<evidence type="ECO:0000256" key="2">
    <source>
        <dbReference type="ARBA" id="ARBA00003753"/>
    </source>
</evidence>
<feature type="binding site" evidence="11">
    <location>
        <begin position="198"/>
        <end position="201"/>
    </location>
    <ligand>
        <name>ATP</name>
        <dbReference type="ChEBI" id="CHEBI:30616"/>
    </ligand>
</feature>
<dbReference type="InterPro" id="IPR011913">
    <property type="entry name" value="RfaE_dom_I"/>
</dbReference>
<comment type="pathway">
    <text evidence="11">Nucleotide-sugar biosynthesis; ADP-L-glycero-beta-D-manno-heptose biosynthesis; ADP-L-glycero-beta-D-manno-heptose from D-glycero-beta-D-manno-heptose 7-phosphate: step 1/4.</text>
</comment>
<dbReference type="Pfam" id="PF00294">
    <property type="entry name" value="PfkB"/>
    <property type="match status" value="1"/>
</dbReference>
<evidence type="ECO:0000256" key="7">
    <source>
        <dbReference type="ARBA" id="ARBA00022840"/>
    </source>
</evidence>
<proteinExistence type="inferred from homology"/>
<organism evidence="14 15">
    <name type="scientific">Diplocloster modestus</name>
    <dbReference type="NCBI Taxonomy" id="2850322"/>
    <lineage>
        <taxon>Bacteria</taxon>
        <taxon>Bacillati</taxon>
        <taxon>Bacillota</taxon>
        <taxon>Clostridia</taxon>
        <taxon>Lachnospirales</taxon>
        <taxon>Lachnospiraceae</taxon>
        <taxon>Diplocloster</taxon>
    </lineage>
</organism>
<comment type="caution">
    <text evidence="14">The sequence shown here is derived from an EMBL/GenBank/DDBJ whole genome shotgun (WGS) entry which is preliminary data.</text>
</comment>
<keyword evidence="6 11" id="KW-0418">Kinase</keyword>
<dbReference type="SUPFAM" id="SSF52374">
    <property type="entry name" value="Nucleotidylyl transferase"/>
    <property type="match status" value="1"/>
</dbReference>
<dbReference type="InterPro" id="IPR014729">
    <property type="entry name" value="Rossmann-like_a/b/a_fold"/>
</dbReference>
<dbReference type="NCBIfam" id="TIGR00125">
    <property type="entry name" value="cyt_tran_rel"/>
    <property type="match status" value="1"/>
</dbReference>
<gene>
    <name evidence="14" type="primary">rfaE2</name>
    <name evidence="11" type="synonym">hldE</name>
    <name evidence="14" type="ORF">KTH90_04075</name>
</gene>
<evidence type="ECO:0000256" key="6">
    <source>
        <dbReference type="ARBA" id="ARBA00022777"/>
    </source>
</evidence>
<comment type="pathway">
    <text evidence="11">Nucleotide-sugar biosynthesis; ADP-L-glycero-beta-D-manno-heptose biosynthesis; ADP-L-glycero-beta-D-manno-heptose from D-glycero-beta-D-manno-heptose 7-phosphate: step 3/4.</text>
</comment>
<keyword evidence="3 11" id="KW-0808">Transferase</keyword>
<dbReference type="InterPro" id="IPR029056">
    <property type="entry name" value="Ribokinase-like"/>
</dbReference>
<evidence type="ECO:0000313" key="14">
    <source>
        <dbReference type="EMBL" id="MBU9725186.1"/>
    </source>
</evidence>
<keyword evidence="15" id="KW-1185">Reference proteome</keyword>
<evidence type="ECO:0000313" key="15">
    <source>
        <dbReference type="Proteomes" id="UP001314681"/>
    </source>
</evidence>
<evidence type="ECO:0000256" key="9">
    <source>
        <dbReference type="ARBA" id="ARBA00023277"/>
    </source>
</evidence>
<dbReference type="PANTHER" id="PTHR46969">
    <property type="entry name" value="BIFUNCTIONAL PROTEIN HLDE"/>
    <property type="match status" value="1"/>
</dbReference>
<comment type="subunit">
    <text evidence="11">Homodimer.</text>
</comment>
<evidence type="ECO:0000256" key="3">
    <source>
        <dbReference type="ARBA" id="ARBA00022679"/>
    </source>
</evidence>
<feature type="domain" description="Cytidyltransferase-like" evidence="13">
    <location>
        <begin position="347"/>
        <end position="472"/>
    </location>
</feature>
<sequence>MQKLIKPKNILVIGDVMIDTYYRGNVRRISPEAPVPVFHKVKEYSVLGGAANVAANLTAAGQHAAIMSVIGNDSAGKHLCDLFSAAGIDYEFLMRKTTRTTTVKTRLVGQNHQQLLRVDDEDAQLISAEDESDLIQVLLEGISHYDLVILSDYLKGLFTLDFTQKVLKLCRDYGIAVIIDVKDTAVEKYDGAFLLKPNRKELHALTQLPVDSINDIKEASFALCSKCHAEYVLTTCGADGMVLVAKDKSFSKIDCVSREVYDVTGAGDTVIAYLAAGLANHLSMDISLQIANAAAGIQVSKVGTSSVSVGEVERYFQEETICRSSKIIDRTQVQNLRNKYQDKKIVFTNGCFDLLHIGHVRYLQEAAKLGEILIIGVNSDSSVRRLKGENRPVNNQTDRMEILAALEYVDYVVLFDEDTPLELIKEVQPDFLVKGGDYRPDEVVGRDIVEARGGCLKLIPFIDGISTSEIIKKINDPSKGLMK</sequence>
<accession>A0ABS6K3Y5</accession>
<feature type="region of interest" description="Ribokinase" evidence="11">
    <location>
        <begin position="1"/>
        <end position="324"/>
    </location>
</feature>
<dbReference type="PANTHER" id="PTHR46969:SF1">
    <property type="entry name" value="BIFUNCTIONAL PROTEIN HLDE"/>
    <property type="match status" value="1"/>
</dbReference>
<comment type="catalytic activity">
    <reaction evidence="10 11">
        <text>D-glycero-beta-D-manno-heptose 1-phosphate + ATP + H(+) = ADP-D-glycero-beta-D-manno-heptose + diphosphate</text>
        <dbReference type="Rhea" id="RHEA:27465"/>
        <dbReference type="ChEBI" id="CHEBI:15378"/>
        <dbReference type="ChEBI" id="CHEBI:30616"/>
        <dbReference type="ChEBI" id="CHEBI:33019"/>
        <dbReference type="ChEBI" id="CHEBI:59967"/>
        <dbReference type="ChEBI" id="CHEBI:61593"/>
        <dbReference type="EC" id="2.7.7.70"/>
    </reaction>
</comment>
<evidence type="ECO:0000256" key="10">
    <source>
        <dbReference type="ARBA" id="ARBA00047428"/>
    </source>
</evidence>
<dbReference type="InterPro" id="IPR011914">
    <property type="entry name" value="RfaE_dom_II"/>
</dbReference>
<comment type="similarity">
    <text evidence="11">In the N-terminal section; belongs to the carbohydrate kinase PfkB family.</text>
</comment>
<comment type="similarity">
    <text evidence="11">In the C-terminal section; belongs to the cytidylyltransferase family.</text>
</comment>
<evidence type="ECO:0000259" key="13">
    <source>
        <dbReference type="Pfam" id="PF01467"/>
    </source>
</evidence>
<dbReference type="GO" id="GO:0016779">
    <property type="term" value="F:nucleotidyltransferase activity"/>
    <property type="evidence" value="ECO:0007669"/>
    <property type="project" value="UniProtKB-KW"/>
</dbReference>
<name>A0ABS6K3Y5_9FIRM</name>
<evidence type="ECO:0000256" key="4">
    <source>
        <dbReference type="ARBA" id="ARBA00022695"/>
    </source>
</evidence>
<dbReference type="SUPFAM" id="SSF53613">
    <property type="entry name" value="Ribokinase-like"/>
    <property type="match status" value="1"/>
</dbReference>
<dbReference type="Proteomes" id="UP001314681">
    <property type="component" value="Unassembled WGS sequence"/>
</dbReference>
<dbReference type="Gene3D" id="3.40.1190.20">
    <property type="match status" value="1"/>
</dbReference>
<dbReference type="InterPro" id="IPR004821">
    <property type="entry name" value="Cyt_trans-like"/>
</dbReference>
<dbReference type="EC" id="2.7.1.167" evidence="11"/>
<dbReference type="InterPro" id="IPR011611">
    <property type="entry name" value="PfkB_dom"/>
</dbReference>
<dbReference type="Gene3D" id="3.40.50.620">
    <property type="entry name" value="HUPs"/>
    <property type="match status" value="1"/>
</dbReference>
<evidence type="ECO:0000259" key="12">
    <source>
        <dbReference type="Pfam" id="PF00294"/>
    </source>
</evidence>
<evidence type="ECO:0000256" key="1">
    <source>
        <dbReference type="ARBA" id="ARBA00002319"/>
    </source>
</evidence>
<keyword evidence="4 11" id="KW-0548">Nucleotidyltransferase</keyword>
<keyword evidence="9 11" id="KW-0119">Carbohydrate metabolism</keyword>
<dbReference type="EMBL" id="JAHQCX010000002">
    <property type="protein sequence ID" value="MBU9725186.1"/>
    <property type="molecule type" value="Genomic_DNA"/>
</dbReference>
<feature type="active site" evidence="11">
    <location>
        <position position="268"/>
    </location>
</feature>
<feature type="region of interest" description="Cytidylyltransferase" evidence="11">
    <location>
        <begin position="347"/>
        <end position="483"/>
    </location>
</feature>
<comment type="function">
    <text evidence="2 11">Catalyzes the ADP transfer from ATP to D-glycero-beta-D-manno-heptose 1-phosphate, yielding ADP-D-glycero-beta-D-manno-heptose.</text>
</comment>
<feature type="domain" description="Carbohydrate kinase PfkB" evidence="12">
    <location>
        <begin position="8"/>
        <end position="306"/>
    </location>
</feature>
<reference evidence="14 15" key="1">
    <citation type="submission" date="2021-06" db="EMBL/GenBank/DDBJ databases">
        <title>Description of novel taxa of the family Lachnospiraceae.</title>
        <authorList>
            <person name="Chaplin A.V."/>
            <person name="Sokolova S.R."/>
            <person name="Pikina A.P."/>
            <person name="Korzhanova M."/>
            <person name="Belova V."/>
            <person name="Korostin D."/>
            <person name="Efimov B.A."/>
        </authorList>
    </citation>
    <scope>NUCLEOTIDE SEQUENCE [LARGE SCALE GENOMIC DNA]</scope>
    <source>
        <strain evidence="14 15">ASD4241</strain>
    </source>
</reference>
<evidence type="ECO:0000256" key="5">
    <source>
        <dbReference type="ARBA" id="ARBA00022741"/>
    </source>
</evidence>
<dbReference type="InterPro" id="IPR023030">
    <property type="entry name" value="Bifunc_HldE"/>
</dbReference>
<dbReference type="HAMAP" id="MF_01603">
    <property type="entry name" value="HldE"/>
    <property type="match status" value="1"/>
</dbReference>
<evidence type="ECO:0000256" key="8">
    <source>
        <dbReference type="ARBA" id="ARBA00023268"/>
    </source>
</evidence>
<comment type="catalytic activity">
    <reaction evidence="11">
        <text>D-glycero-beta-D-manno-heptose 7-phosphate + ATP = D-glycero-beta-D-manno-heptose 1,7-bisphosphate + ADP + H(+)</text>
        <dbReference type="Rhea" id="RHEA:27473"/>
        <dbReference type="ChEBI" id="CHEBI:15378"/>
        <dbReference type="ChEBI" id="CHEBI:30616"/>
        <dbReference type="ChEBI" id="CHEBI:60204"/>
        <dbReference type="ChEBI" id="CHEBI:60208"/>
        <dbReference type="ChEBI" id="CHEBI:456216"/>
        <dbReference type="EC" id="2.7.1.167"/>
    </reaction>
</comment>
<comment type="function">
    <text evidence="1 11">Catalyzes the phosphorylation of D-glycero-D-manno-heptose 7-phosphate at the C-1 position to selectively form D-glycero-beta-D-manno-heptose-1,7-bisphosphate.</text>
</comment>
<protein>
    <recommendedName>
        <fullName evidence="11">Bifunctional protein HldE</fullName>
    </recommendedName>
    <domain>
        <recommendedName>
            <fullName evidence="11">D-beta-D-heptose 7-phosphate kinase</fullName>
            <ecNumber evidence="11">2.7.1.167</ecNumber>
        </recommendedName>
        <alternativeName>
            <fullName evidence="11">D-beta-D-heptose 7-phosphotransferase</fullName>
        </alternativeName>
        <alternativeName>
            <fullName evidence="11">D-glycero-beta-D-manno-heptose-7-phosphate kinase</fullName>
        </alternativeName>
    </domain>
    <domain>
        <recommendedName>
            <fullName evidence="11">D-beta-D-heptose 1-phosphate adenylyltransferase</fullName>
            <ecNumber evidence="11">2.7.7.70</ecNumber>
        </recommendedName>
        <alternativeName>
            <fullName evidence="11">D-glycero-beta-D-manno-heptose 1-phosphate adenylyltransferase</fullName>
        </alternativeName>
    </domain>
</protein>
<dbReference type="NCBIfam" id="TIGR02199">
    <property type="entry name" value="rfaE_dom_II"/>
    <property type="match status" value="1"/>
</dbReference>